<dbReference type="Proteomes" id="UP001138997">
    <property type="component" value="Unassembled WGS sequence"/>
</dbReference>
<organism evidence="1 2">
    <name type="scientific">Kineosporia babensis</name>
    <dbReference type="NCBI Taxonomy" id="499548"/>
    <lineage>
        <taxon>Bacteria</taxon>
        <taxon>Bacillati</taxon>
        <taxon>Actinomycetota</taxon>
        <taxon>Actinomycetes</taxon>
        <taxon>Kineosporiales</taxon>
        <taxon>Kineosporiaceae</taxon>
        <taxon>Kineosporia</taxon>
    </lineage>
</organism>
<evidence type="ECO:0000313" key="1">
    <source>
        <dbReference type="EMBL" id="MCD5316587.1"/>
    </source>
</evidence>
<name>A0A9X1SXU8_9ACTN</name>
<dbReference type="Pfam" id="PF14100">
    <property type="entry name" value="DUF6807"/>
    <property type="match status" value="1"/>
</dbReference>
<dbReference type="RefSeq" id="WP_231449438.1">
    <property type="nucleotide sequence ID" value="NZ_JAJOMB010000031.1"/>
</dbReference>
<protein>
    <submittedName>
        <fullName evidence="1">PmoA family protein</fullName>
    </submittedName>
</protein>
<dbReference type="InterPro" id="IPR029475">
    <property type="entry name" value="DUF6807"/>
</dbReference>
<comment type="caution">
    <text evidence="1">The sequence shown here is derived from an EMBL/GenBank/DDBJ whole genome shotgun (WGS) entry which is preliminary data.</text>
</comment>
<keyword evidence="2" id="KW-1185">Reference proteome</keyword>
<sequence length="299" mass="33142">MSKLTVEHQHGHSLGLGVGSVEILRYVYGADIPQFEAPKPYLHPIRTLSGALVSGYRPWDHRWHKGLQLTWSHVSGENFWGGYSYVHGQGYIPLENVGSMQHDAFEIIDHDGDELTLTEDLTWITQGGEKWVTEKRRIRVHRIDVEKGSYTIDVASDLTNIRGADLELGSPTTAGRENAGYTGWFLRMGRNLTGGKVLTEDGLGPEAMGTPSNWLLYTGQNDDIDGDVSILTVAGTSSQGELKWFVRNDPIPVVAPSPAFHDEIILPHGETLNLAHRFVIADGAWTRENVEAYLGEQDS</sequence>
<accession>A0A9X1SXU8</accession>
<evidence type="ECO:0000313" key="2">
    <source>
        <dbReference type="Proteomes" id="UP001138997"/>
    </source>
</evidence>
<dbReference type="EMBL" id="JAJOMB010000031">
    <property type="protein sequence ID" value="MCD5316587.1"/>
    <property type="molecule type" value="Genomic_DNA"/>
</dbReference>
<reference evidence="1" key="1">
    <citation type="submission" date="2021-11" db="EMBL/GenBank/DDBJ databases">
        <title>Streptomyces corallinus and Kineosporia corallina sp. nov., two new coral-derived marine actinobacteria.</title>
        <authorList>
            <person name="Buangrab K."/>
            <person name="Sutthacheep M."/>
            <person name="Yeemin T."/>
            <person name="Harunari E."/>
            <person name="Igarashi Y."/>
            <person name="Sripreechasak P."/>
            <person name="Kanchanasin P."/>
            <person name="Tanasupawat S."/>
            <person name="Phongsopitanun W."/>
        </authorList>
    </citation>
    <scope>NUCLEOTIDE SEQUENCE</scope>
    <source>
        <strain evidence="1">JCM 31032</strain>
    </source>
</reference>
<dbReference type="AlphaFoldDB" id="A0A9X1SXU8"/>
<gene>
    <name evidence="1" type="ORF">LR394_37385</name>
</gene>
<proteinExistence type="predicted"/>